<evidence type="ECO:0000313" key="2">
    <source>
        <dbReference type="EMBL" id="MFD2663337.1"/>
    </source>
</evidence>
<sequence>MLAAWEDRYADGVIALWNKEAVRDGYKELDENTFKSIFTDNPYFDPRNAFVLLGREQEVAGFACGCTGDDLPLGDKAGYLTCIVLSGPYALDENYKLLLTALERRFAELGKTQADVLFFNPMQLPWYIPETPGHEHNNAPGVPVGSRLHWFLLEQGYAERAREQAMYLDLSGFAVQEDIRAKEKAAAAAGYTVGVLGNMPAGDGRLSGFAPGGLRGIEEMLEGLGNPLWTKEIAACAANGTPVVFAAKNGLAAGFAGPVIRQPNGRGYFAGIGVHPDHEGHGLGTVLFFKLCEAFRAIGTPYMSLYTGVGNPAARIYGKAGFKAVKHFAVMRKELIR</sequence>
<dbReference type="Proteomes" id="UP001597493">
    <property type="component" value="Unassembled WGS sequence"/>
</dbReference>
<accession>A0ABW5R4A5</accession>
<keyword evidence="3" id="KW-1185">Reference proteome</keyword>
<dbReference type="EMBL" id="JBHUMY010000041">
    <property type="protein sequence ID" value="MFD2663337.1"/>
    <property type="molecule type" value="Genomic_DNA"/>
</dbReference>
<dbReference type="Gene3D" id="3.40.630.30">
    <property type="match status" value="1"/>
</dbReference>
<dbReference type="Pfam" id="PF00583">
    <property type="entry name" value="Acetyltransf_1"/>
    <property type="match status" value="1"/>
</dbReference>
<proteinExistence type="predicted"/>
<feature type="domain" description="N-acetyltransferase" evidence="1">
    <location>
        <begin position="204"/>
        <end position="336"/>
    </location>
</feature>
<comment type="caution">
    <text evidence="2">The sequence shown here is derived from an EMBL/GenBank/DDBJ whole genome shotgun (WGS) entry which is preliminary data.</text>
</comment>
<dbReference type="PROSITE" id="PS51186">
    <property type="entry name" value="GNAT"/>
    <property type="match status" value="1"/>
</dbReference>
<dbReference type="SUPFAM" id="SSF55729">
    <property type="entry name" value="Acyl-CoA N-acyltransferases (Nat)"/>
    <property type="match status" value="1"/>
</dbReference>
<dbReference type="CDD" id="cd04301">
    <property type="entry name" value="NAT_SF"/>
    <property type="match status" value="1"/>
</dbReference>
<gene>
    <name evidence="2" type="ORF">ACFSW5_24160</name>
</gene>
<organism evidence="2 3">
    <name type="scientific">Paenibacillus thailandensis</name>
    <dbReference type="NCBI Taxonomy" id="393250"/>
    <lineage>
        <taxon>Bacteria</taxon>
        <taxon>Bacillati</taxon>
        <taxon>Bacillota</taxon>
        <taxon>Bacilli</taxon>
        <taxon>Bacillales</taxon>
        <taxon>Paenibacillaceae</taxon>
        <taxon>Paenibacillus</taxon>
    </lineage>
</organism>
<reference evidence="3" key="1">
    <citation type="journal article" date="2019" name="Int. J. Syst. Evol. Microbiol.">
        <title>The Global Catalogue of Microorganisms (GCM) 10K type strain sequencing project: providing services to taxonomists for standard genome sequencing and annotation.</title>
        <authorList>
            <consortium name="The Broad Institute Genomics Platform"/>
            <consortium name="The Broad Institute Genome Sequencing Center for Infectious Disease"/>
            <person name="Wu L."/>
            <person name="Ma J."/>
        </authorList>
    </citation>
    <scope>NUCLEOTIDE SEQUENCE [LARGE SCALE GENOMIC DNA]</scope>
    <source>
        <strain evidence="3">TISTR 1827</strain>
    </source>
</reference>
<name>A0ABW5R4A5_9BACL</name>
<dbReference type="RefSeq" id="WP_379279137.1">
    <property type="nucleotide sequence ID" value="NZ_JBHUGT010000039.1"/>
</dbReference>
<evidence type="ECO:0000259" key="1">
    <source>
        <dbReference type="PROSITE" id="PS51186"/>
    </source>
</evidence>
<protein>
    <submittedName>
        <fullName evidence="2">GNAT family N-acetyltransferase</fullName>
    </submittedName>
</protein>
<evidence type="ECO:0000313" key="3">
    <source>
        <dbReference type="Proteomes" id="UP001597493"/>
    </source>
</evidence>
<dbReference type="InterPro" id="IPR000182">
    <property type="entry name" value="GNAT_dom"/>
</dbReference>
<dbReference type="InterPro" id="IPR016181">
    <property type="entry name" value="Acyl_CoA_acyltransferase"/>
</dbReference>